<dbReference type="EMBL" id="JXTB01000156">
    <property type="protein sequence ID" value="PON57790.1"/>
    <property type="molecule type" value="Genomic_DNA"/>
</dbReference>
<dbReference type="OrthoDB" id="10430211at2759"/>
<evidence type="ECO:0000313" key="1">
    <source>
        <dbReference type="EMBL" id="PON57790.1"/>
    </source>
</evidence>
<name>A0A2P5C9N6_PARAD</name>
<organism evidence="1 2">
    <name type="scientific">Parasponia andersonii</name>
    <name type="common">Sponia andersonii</name>
    <dbReference type="NCBI Taxonomy" id="3476"/>
    <lineage>
        <taxon>Eukaryota</taxon>
        <taxon>Viridiplantae</taxon>
        <taxon>Streptophyta</taxon>
        <taxon>Embryophyta</taxon>
        <taxon>Tracheophyta</taxon>
        <taxon>Spermatophyta</taxon>
        <taxon>Magnoliopsida</taxon>
        <taxon>eudicotyledons</taxon>
        <taxon>Gunneridae</taxon>
        <taxon>Pentapetalae</taxon>
        <taxon>rosids</taxon>
        <taxon>fabids</taxon>
        <taxon>Rosales</taxon>
        <taxon>Cannabaceae</taxon>
        <taxon>Parasponia</taxon>
    </lineage>
</organism>
<proteinExistence type="predicted"/>
<accession>A0A2P5C9N6</accession>
<keyword evidence="2" id="KW-1185">Reference proteome</keyword>
<sequence length="100" mass="11291">MAEFAAAKYSCITVRERYVGPKCFRKMTASGVHRRNHAHDPTSMAANHRPKREELVACGTHTTVLFISLLSHCVVPLLILSPQNLQSCHSFLNFVLHRSF</sequence>
<dbReference type="Proteomes" id="UP000237105">
    <property type="component" value="Unassembled WGS sequence"/>
</dbReference>
<dbReference type="AlphaFoldDB" id="A0A2P5C9N6"/>
<protein>
    <submittedName>
        <fullName evidence="1">Uncharacterized protein</fullName>
    </submittedName>
</protein>
<comment type="caution">
    <text evidence="1">The sequence shown here is derived from an EMBL/GenBank/DDBJ whole genome shotgun (WGS) entry which is preliminary data.</text>
</comment>
<evidence type="ECO:0000313" key="2">
    <source>
        <dbReference type="Proteomes" id="UP000237105"/>
    </source>
</evidence>
<gene>
    <name evidence="1" type="ORF">PanWU01x14_171520</name>
</gene>
<reference evidence="2" key="1">
    <citation type="submission" date="2016-06" db="EMBL/GenBank/DDBJ databases">
        <title>Parallel loss of symbiosis genes in relatives of nitrogen-fixing non-legume Parasponia.</title>
        <authorList>
            <person name="Van Velzen R."/>
            <person name="Holmer R."/>
            <person name="Bu F."/>
            <person name="Rutten L."/>
            <person name="Van Zeijl A."/>
            <person name="Liu W."/>
            <person name="Santuari L."/>
            <person name="Cao Q."/>
            <person name="Sharma T."/>
            <person name="Shen D."/>
            <person name="Roswanjaya Y."/>
            <person name="Wardhani T."/>
            <person name="Kalhor M.S."/>
            <person name="Jansen J."/>
            <person name="Van den Hoogen J."/>
            <person name="Gungor B."/>
            <person name="Hartog M."/>
            <person name="Hontelez J."/>
            <person name="Verver J."/>
            <person name="Yang W.-C."/>
            <person name="Schijlen E."/>
            <person name="Repin R."/>
            <person name="Schilthuizen M."/>
            <person name="Schranz E."/>
            <person name="Heidstra R."/>
            <person name="Miyata K."/>
            <person name="Fedorova E."/>
            <person name="Kohlen W."/>
            <person name="Bisseling T."/>
            <person name="Smit S."/>
            <person name="Geurts R."/>
        </authorList>
    </citation>
    <scope>NUCLEOTIDE SEQUENCE [LARGE SCALE GENOMIC DNA]</scope>
    <source>
        <strain evidence="2">cv. WU1-14</strain>
    </source>
</reference>